<evidence type="ECO:0000313" key="1">
    <source>
        <dbReference type="EMBL" id="MFD1676542.1"/>
    </source>
</evidence>
<accession>A0ABW4JJK7</accession>
<protein>
    <submittedName>
        <fullName evidence="1">Uncharacterized protein</fullName>
    </submittedName>
</protein>
<keyword evidence="2" id="KW-1185">Reference proteome</keyword>
<evidence type="ECO:0000313" key="2">
    <source>
        <dbReference type="Proteomes" id="UP001597079"/>
    </source>
</evidence>
<dbReference type="EMBL" id="JBHUCX010000067">
    <property type="protein sequence ID" value="MFD1676542.1"/>
    <property type="molecule type" value="Genomic_DNA"/>
</dbReference>
<comment type="caution">
    <text evidence="1">The sequence shown here is derived from an EMBL/GenBank/DDBJ whole genome shotgun (WGS) entry which is preliminary data.</text>
</comment>
<sequence length="96" mass="11292">MEIITDYMLVYNSEEATHINKQAELLKKAIEERWNGKVYPNECSTAEYDIHRGFKISTASKRGGCIWTHCDIEVLRDMEILIWTNAENAYKRLNHE</sequence>
<dbReference type="RefSeq" id="WP_377944444.1">
    <property type="nucleotide sequence ID" value="NZ_JBHUCX010000067.1"/>
</dbReference>
<reference evidence="2" key="1">
    <citation type="journal article" date="2019" name="Int. J. Syst. Evol. Microbiol.">
        <title>The Global Catalogue of Microorganisms (GCM) 10K type strain sequencing project: providing services to taxonomists for standard genome sequencing and annotation.</title>
        <authorList>
            <consortium name="The Broad Institute Genomics Platform"/>
            <consortium name="The Broad Institute Genome Sequencing Center for Infectious Disease"/>
            <person name="Wu L."/>
            <person name="Ma J."/>
        </authorList>
    </citation>
    <scope>NUCLEOTIDE SEQUENCE [LARGE SCALE GENOMIC DNA]</scope>
    <source>
        <strain evidence="2">CGMCC 1.12286</strain>
    </source>
</reference>
<name>A0ABW4JJK7_9BACL</name>
<organism evidence="1 2">
    <name type="scientific">Alicyclobacillus fodiniaquatilis</name>
    <dbReference type="NCBI Taxonomy" id="1661150"/>
    <lineage>
        <taxon>Bacteria</taxon>
        <taxon>Bacillati</taxon>
        <taxon>Bacillota</taxon>
        <taxon>Bacilli</taxon>
        <taxon>Bacillales</taxon>
        <taxon>Alicyclobacillaceae</taxon>
        <taxon>Alicyclobacillus</taxon>
    </lineage>
</organism>
<proteinExistence type="predicted"/>
<gene>
    <name evidence="1" type="ORF">ACFSB2_17730</name>
</gene>
<dbReference type="Proteomes" id="UP001597079">
    <property type="component" value="Unassembled WGS sequence"/>
</dbReference>